<name>S7VGK8_9BACT</name>
<dbReference type="EMBL" id="ATNM01000066">
    <property type="protein sequence ID" value="EPR69350.1"/>
    <property type="molecule type" value="Genomic_DNA"/>
</dbReference>
<evidence type="ECO:0000313" key="2">
    <source>
        <dbReference type="Proteomes" id="UP000014974"/>
    </source>
</evidence>
<accession>S7VGK8</accession>
<reference evidence="1 2" key="1">
    <citation type="journal article" date="2013" name="Genome Announc.">
        <title>Draft Genome Sequence of Cyclobacterium qasimii Strain M12-11BT, Isolated from Arctic Marine Sediment.</title>
        <authorList>
            <person name="Shivaji S."/>
            <person name="Ara S."/>
            <person name="Singh A."/>
            <person name="Kumar Pinnaka A."/>
        </authorList>
    </citation>
    <scope>NUCLEOTIDE SEQUENCE [LARGE SCALE GENOMIC DNA]</scope>
    <source>
        <strain evidence="1 2">M12-11B</strain>
    </source>
</reference>
<dbReference type="Proteomes" id="UP000014974">
    <property type="component" value="Unassembled WGS sequence"/>
</dbReference>
<gene>
    <name evidence="1" type="ORF">ADICYQ_1595</name>
</gene>
<sequence>MAGAASAIFPVGFAGAEPKSFAQIKRNTEVPVNIKLV</sequence>
<comment type="caution">
    <text evidence="1">The sequence shown here is derived from an EMBL/GenBank/DDBJ whole genome shotgun (WGS) entry which is preliminary data.</text>
</comment>
<proteinExistence type="predicted"/>
<evidence type="ECO:0000313" key="1">
    <source>
        <dbReference type="EMBL" id="EPR69350.1"/>
    </source>
</evidence>
<protein>
    <submittedName>
        <fullName evidence="1">Uncharacterized protein</fullName>
    </submittedName>
</protein>
<organism evidence="1 2">
    <name type="scientific">Cyclobacterium qasimii M12-11B</name>
    <dbReference type="NCBI Taxonomy" id="641524"/>
    <lineage>
        <taxon>Bacteria</taxon>
        <taxon>Pseudomonadati</taxon>
        <taxon>Bacteroidota</taxon>
        <taxon>Cytophagia</taxon>
        <taxon>Cytophagales</taxon>
        <taxon>Cyclobacteriaceae</taxon>
        <taxon>Cyclobacterium</taxon>
    </lineage>
</organism>
<dbReference type="STRING" id="641524.ADICYQ_1595"/>
<dbReference type="AlphaFoldDB" id="S7VGK8"/>